<reference evidence="11" key="1">
    <citation type="journal article" date="2021" name="bioRxiv">
        <title>Whole Genome Assembly and Annotation of Northern Wild Rice, Zizania palustris L., Supports a Whole Genome Duplication in the Zizania Genus.</title>
        <authorList>
            <person name="Haas M."/>
            <person name="Kono T."/>
            <person name="Macchietto M."/>
            <person name="Millas R."/>
            <person name="McGilp L."/>
            <person name="Shao M."/>
            <person name="Duquette J."/>
            <person name="Hirsch C.N."/>
            <person name="Kimball J."/>
        </authorList>
    </citation>
    <scope>NUCLEOTIDE SEQUENCE</scope>
    <source>
        <tissue evidence="11">Fresh leaf tissue</tissue>
    </source>
</reference>
<name>A0A8J5RS19_ZIZPA</name>
<evidence type="ECO:0000256" key="8">
    <source>
        <dbReference type="PROSITE-ProRule" id="PRU00175"/>
    </source>
</evidence>
<dbReference type="EC" id="2.3.2.27" evidence="2"/>
<dbReference type="GO" id="GO:0061630">
    <property type="term" value="F:ubiquitin protein ligase activity"/>
    <property type="evidence" value="ECO:0007669"/>
    <property type="project" value="UniProtKB-EC"/>
</dbReference>
<keyword evidence="6" id="KW-0833">Ubl conjugation pathway</keyword>
<sequence>MQEKKRERGTAQTSPTSELGRWPMANDSSSSHHFLIPFAGGCSDDDEEGPTASVSFPSFWPPFPALLSDSDSDSDVVPFPPHMERCPAPEGTASAFFGLGFDEDDNEASEWAPPDEEGGDVGLPLCWDCLQLEEPDDHQRWDLGVNDGDEWEQVAVRVDEEEAAASAAVRGLEWEVLLAANSLGSLVVDDSDGDNYGGIDTFFLDDPDDVLFGQLAEEAEHEPPAKGGRAAAKAAVEGLPTVVVAEADAARGDAQCAVCKDGIEAGERARRLPCAHLYHDGCILPWLAIRNTCPLCRHELPTDDAEYEKWKARRAAAGDNSNANGDGDSAPPHRSCLVPLLHLTCLLSAGRISSAFCYRPAGSASLACYNASSWQSRNTASSSTSKAVDLPRILKRQRCAPAIVKTELGRKGQSGTPVCSRWPSIQSTGGQATVETKCRMETGTTTDHTLTERGQRESG</sequence>
<organism evidence="11 12">
    <name type="scientific">Zizania palustris</name>
    <name type="common">Northern wild rice</name>
    <dbReference type="NCBI Taxonomy" id="103762"/>
    <lineage>
        <taxon>Eukaryota</taxon>
        <taxon>Viridiplantae</taxon>
        <taxon>Streptophyta</taxon>
        <taxon>Embryophyta</taxon>
        <taxon>Tracheophyta</taxon>
        <taxon>Spermatophyta</taxon>
        <taxon>Magnoliopsida</taxon>
        <taxon>Liliopsida</taxon>
        <taxon>Poales</taxon>
        <taxon>Poaceae</taxon>
        <taxon>BOP clade</taxon>
        <taxon>Oryzoideae</taxon>
        <taxon>Oryzeae</taxon>
        <taxon>Zizaniinae</taxon>
        <taxon>Zizania</taxon>
    </lineage>
</organism>
<dbReference type="EMBL" id="JAAALK010000287">
    <property type="protein sequence ID" value="KAG8059561.1"/>
    <property type="molecule type" value="Genomic_DNA"/>
</dbReference>
<accession>A0A8J5RS19</accession>
<evidence type="ECO:0000256" key="9">
    <source>
        <dbReference type="SAM" id="MobiDB-lite"/>
    </source>
</evidence>
<evidence type="ECO:0000256" key="4">
    <source>
        <dbReference type="ARBA" id="ARBA00022723"/>
    </source>
</evidence>
<evidence type="ECO:0000256" key="3">
    <source>
        <dbReference type="ARBA" id="ARBA00022679"/>
    </source>
</evidence>
<protein>
    <recommendedName>
        <fullName evidence="2">RING-type E3 ubiquitin transferase</fullName>
        <ecNumber evidence="2">2.3.2.27</ecNumber>
    </recommendedName>
</protein>
<feature type="compositionally biased region" description="Basic and acidic residues" evidence="9">
    <location>
        <begin position="449"/>
        <end position="459"/>
    </location>
</feature>
<feature type="region of interest" description="Disordered" evidence="9">
    <location>
        <begin position="440"/>
        <end position="459"/>
    </location>
</feature>
<feature type="domain" description="RING-type" evidence="10">
    <location>
        <begin position="256"/>
        <end position="297"/>
    </location>
</feature>
<reference evidence="11" key="2">
    <citation type="submission" date="2021-02" db="EMBL/GenBank/DDBJ databases">
        <authorList>
            <person name="Kimball J.A."/>
            <person name="Haas M.W."/>
            <person name="Macchietto M."/>
            <person name="Kono T."/>
            <person name="Duquette J."/>
            <person name="Shao M."/>
        </authorList>
    </citation>
    <scope>NUCLEOTIDE SEQUENCE</scope>
    <source>
        <tissue evidence="11">Fresh leaf tissue</tissue>
    </source>
</reference>
<comment type="catalytic activity">
    <reaction evidence="1">
        <text>S-ubiquitinyl-[E2 ubiquitin-conjugating enzyme]-L-cysteine + [acceptor protein]-L-lysine = [E2 ubiquitin-conjugating enzyme]-L-cysteine + N(6)-ubiquitinyl-[acceptor protein]-L-lysine.</text>
        <dbReference type="EC" id="2.3.2.27"/>
    </reaction>
</comment>
<evidence type="ECO:0000256" key="7">
    <source>
        <dbReference type="ARBA" id="ARBA00022833"/>
    </source>
</evidence>
<dbReference type="OrthoDB" id="8062037at2759"/>
<comment type="caution">
    <text evidence="11">The sequence shown here is derived from an EMBL/GenBank/DDBJ whole genome shotgun (WGS) entry which is preliminary data.</text>
</comment>
<dbReference type="GO" id="GO:0016567">
    <property type="term" value="P:protein ubiquitination"/>
    <property type="evidence" value="ECO:0007669"/>
    <property type="project" value="TreeGrafter"/>
</dbReference>
<dbReference type="PANTHER" id="PTHR15710:SF242">
    <property type="entry name" value="OS06G0633500 PROTEIN"/>
    <property type="match status" value="1"/>
</dbReference>
<keyword evidence="3" id="KW-0808">Transferase</keyword>
<dbReference type="InterPro" id="IPR001841">
    <property type="entry name" value="Znf_RING"/>
</dbReference>
<keyword evidence="4" id="KW-0479">Metal-binding</keyword>
<dbReference type="FunFam" id="3.30.40.10:FF:000127">
    <property type="entry name" value="E3 ubiquitin-protein ligase RNF181"/>
    <property type="match status" value="1"/>
</dbReference>
<evidence type="ECO:0000313" key="11">
    <source>
        <dbReference type="EMBL" id="KAG8059561.1"/>
    </source>
</evidence>
<dbReference type="PANTHER" id="PTHR15710">
    <property type="entry name" value="E3 UBIQUITIN-PROTEIN LIGASE PRAJA"/>
    <property type="match status" value="1"/>
</dbReference>
<dbReference type="SMART" id="SM00184">
    <property type="entry name" value="RING"/>
    <property type="match status" value="1"/>
</dbReference>
<dbReference type="AlphaFoldDB" id="A0A8J5RS19"/>
<feature type="region of interest" description="Disordered" evidence="9">
    <location>
        <begin position="1"/>
        <end position="55"/>
    </location>
</feature>
<keyword evidence="7" id="KW-0862">Zinc</keyword>
<evidence type="ECO:0000256" key="1">
    <source>
        <dbReference type="ARBA" id="ARBA00000900"/>
    </source>
</evidence>
<evidence type="ECO:0000259" key="10">
    <source>
        <dbReference type="PROSITE" id="PS50089"/>
    </source>
</evidence>
<dbReference type="GO" id="GO:0008270">
    <property type="term" value="F:zinc ion binding"/>
    <property type="evidence" value="ECO:0007669"/>
    <property type="project" value="UniProtKB-KW"/>
</dbReference>
<keyword evidence="5 8" id="KW-0863">Zinc-finger</keyword>
<dbReference type="PROSITE" id="PS50089">
    <property type="entry name" value="ZF_RING_2"/>
    <property type="match status" value="1"/>
</dbReference>
<evidence type="ECO:0000256" key="2">
    <source>
        <dbReference type="ARBA" id="ARBA00012483"/>
    </source>
</evidence>
<evidence type="ECO:0000313" key="12">
    <source>
        <dbReference type="Proteomes" id="UP000729402"/>
    </source>
</evidence>
<dbReference type="Pfam" id="PF13639">
    <property type="entry name" value="zf-RING_2"/>
    <property type="match status" value="1"/>
</dbReference>
<proteinExistence type="predicted"/>
<dbReference type="GO" id="GO:0005737">
    <property type="term" value="C:cytoplasm"/>
    <property type="evidence" value="ECO:0007669"/>
    <property type="project" value="TreeGrafter"/>
</dbReference>
<evidence type="ECO:0000256" key="5">
    <source>
        <dbReference type="ARBA" id="ARBA00022771"/>
    </source>
</evidence>
<dbReference type="Proteomes" id="UP000729402">
    <property type="component" value="Unassembled WGS sequence"/>
</dbReference>
<evidence type="ECO:0000256" key="6">
    <source>
        <dbReference type="ARBA" id="ARBA00022786"/>
    </source>
</evidence>
<gene>
    <name evidence="11" type="ORF">GUJ93_ZPchr0002g23336</name>
</gene>
<keyword evidence="12" id="KW-1185">Reference proteome</keyword>